<reference evidence="3" key="1">
    <citation type="journal article" date="2013" name="Science">
        <title>Gene transfer from bacteria and archaea facilitated evolution of an extremophilic eukaryote.</title>
        <authorList>
            <person name="Schonknecht G."/>
            <person name="Chen W.H."/>
            <person name="Ternes C.M."/>
            <person name="Barbier G.G."/>
            <person name="Shrestha R.P."/>
            <person name="Stanke M."/>
            <person name="Brautigam A."/>
            <person name="Baker B.J."/>
            <person name="Banfield J.F."/>
            <person name="Garavito R.M."/>
            <person name="Carr K."/>
            <person name="Wilkerson C."/>
            <person name="Rensing S.A."/>
            <person name="Gagneul D."/>
            <person name="Dickenson N.E."/>
            <person name="Oesterhelt C."/>
            <person name="Lercher M.J."/>
            <person name="Weber A.P."/>
        </authorList>
    </citation>
    <scope>NUCLEOTIDE SEQUENCE [LARGE SCALE GENOMIC DNA]</scope>
    <source>
        <strain evidence="3">074W</strain>
    </source>
</reference>
<dbReference type="GeneID" id="17087486"/>
<accession>M2XF52</accession>
<organism evidence="2 3">
    <name type="scientific">Galdieria sulphuraria</name>
    <name type="common">Red alga</name>
    <dbReference type="NCBI Taxonomy" id="130081"/>
    <lineage>
        <taxon>Eukaryota</taxon>
        <taxon>Rhodophyta</taxon>
        <taxon>Bangiophyceae</taxon>
        <taxon>Galdieriales</taxon>
        <taxon>Galdieriaceae</taxon>
        <taxon>Galdieria</taxon>
    </lineage>
</organism>
<evidence type="ECO:0000313" key="2">
    <source>
        <dbReference type="EMBL" id="EME28632.1"/>
    </source>
</evidence>
<dbReference type="Proteomes" id="UP000030680">
    <property type="component" value="Unassembled WGS sequence"/>
</dbReference>
<sequence length="469" mass="52863">MSATIESNKVSSYLISFTPKDNYTFQEGLEETFTVKQPFLKRASNKVDTVYSWDHDKALLFVQVFKPLARSALLGYDSTIMLLGSENAGMTLLLEGRENTLFNTLEYLFSEIRKESEERLLFVSCFETVGTTLVDYVGNYLGDSARYSYSVSKTSISLLRVEDTGKDMQIAKKIVSEERRNRKRQFVVQVLVTSNSHPESGEYFLSGISFILFSDCDSVVERLSQLSSLKIDPCSEPSRVLFYPFSTQNVNELILDLVCSALGGNRLGAILVLANLQDLSRNVIESLLSFASSLCRVENNPTQSILKLRVSLNSHREVVSHPRLNNLDSRLNEAQLEIDQAKYKFGVTRTRRPTPSSATWKSFLKSLKIMPSGESYRSNPTSPALSPTPSPADELEYASRNQYSENASEDGRDLRYIHLASRESTFHKVLNDSLFALFMTPFNSASNAVFQKQCLTNFVVYSMFLSLLE</sequence>
<feature type="compositionally biased region" description="Low complexity" evidence="1">
    <location>
        <begin position="378"/>
        <end position="387"/>
    </location>
</feature>
<keyword evidence="3" id="KW-1185">Reference proteome</keyword>
<dbReference type="RefSeq" id="XP_005705152.1">
    <property type="nucleotide sequence ID" value="XM_005705095.1"/>
</dbReference>
<protein>
    <recommendedName>
        <fullName evidence="4">Kinesin motor domain-containing protein</fullName>
    </recommendedName>
</protein>
<evidence type="ECO:0000313" key="3">
    <source>
        <dbReference type="Proteomes" id="UP000030680"/>
    </source>
</evidence>
<dbReference type="EMBL" id="KB454517">
    <property type="protein sequence ID" value="EME28632.1"/>
    <property type="molecule type" value="Genomic_DNA"/>
</dbReference>
<dbReference type="AlphaFoldDB" id="M2XF52"/>
<gene>
    <name evidence="2" type="ORF">Gasu_38410</name>
</gene>
<feature type="region of interest" description="Disordered" evidence="1">
    <location>
        <begin position="373"/>
        <end position="392"/>
    </location>
</feature>
<dbReference type="Gene3D" id="3.40.850.10">
    <property type="entry name" value="Kinesin motor domain"/>
    <property type="match status" value="1"/>
</dbReference>
<dbReference type="SUPFAM" id="SSF52540">
    <property type="entry name" value="P-loop containing nucleoside triphosphate hydrolases"/>
    <property type="match status" value="1"/>
</dbReference>
<dbReference type="OrthoDB" id="10355863at2759"/>
<dbReference type="InterPro" id="IPR027417">
    <property type="entry name" value="P-loop_NTPase"/>
</dbReference>
<name>M2XF52_GALSU</name>
<dbReference type="InterPro" id="IPR036961">
    <property type="entry name" value="Kinesin_motor_dom_sf"/>
</dbReference>
<evidence type="ECO:0008006" key="4">
    <source>
        <dbReference type="Google" id="ProtNLM"/>
    </source>
</evidence>
<evidence type="ECO:0000256" key="1">
    <source>
        <dbReference type="SAM" id="MobiDB-lite"/>
    </source>
</evidence>
<proteinExistence type="predicted"/>
<dbReference type="Gramene" id="EME28632">
    <property type="protein sequence ID" value="EME28632"/>
    <property type="gene ID" value="Gasu_38410"/>
</dbReference>